<name>A0A060SRL8_PYCCI</name>
<proteinExistence type="predicted"/>
<keyword evidence="1 3" id="KW-0479">Metal-binding</keyword>
<dbReference type="HOGENOM" id="CLU_030515_2_0_1"/>
<protein>
    <recommendedName>
        <fullName evidence="6">Cupin type-1 domain-containing protein</fullName>
    </recommendedName>
</protein>
<keyword evidence="8" id="KW-1185">Reference proteome</keyword>
<dbReference type="InterPro" id="IPR011051">
    <property type="entry name" value="RmlC_Cupin_sf"/>
</dbReference>
<accession>A0A060SRL8</accession>
<feature type="compositionally biased region" description="Low complexity" evidence="4">
    <location>
        <begin position="25"/>
        <end position="43"/>
    </location>
</feature>
<feature type="chain" id="PRO_5001587315" description="Cupin type-1 domain-containing protein" evidence="5">
    <location>
        <begin position="21"/>
        <end position="451"/>
    </location>
</feature>
<comment type="cofactor">
    <cofactor evidence="3">
        <name>Mn(2+)</name>
        <dbReference type="ChEBI" id="CHEBI:29035"/>
    </cofactor>
    <text evidence="3">Binds 2 manganese ions per subunit.</text>
</comment>
<evidence type="ECO:0000256" key="3">
    <source>
        <dbReference type="PIRSR" id="PIRSR617774-2"/>
    </source>
</evidence>
<dbReference type="InterPro" id="IPR014710">
    <property type="entry name" value="RmlC-like_jellyroll"/>
</dbReference>
<feature type="binding site" evidence="3">
    <location>
        <position position="156"/>
    </location>
    <ligand>
        <name>Mn(2+)</name>
        <dbReference type="ChEBI" id="CHEBI:29035"/>
        <label>1</label>
    </ligand>
</feature>
<feature type="active site" description="Proton donor" evidence="2">
    <location>
        <position position="395"/>
    </location>
</feature>
<comment type="caution">
    <text evidence="7">The sequence shown here is derived from an EMBL/GenBank/DDBJ whole genome shotgun (WGS) entry which is preliminary data.</text>
</comment>
<dbReference type="CDD" id="cd20304">
    <property type="entry name" value="cupin_OxDC_N"/>
    <property type="match status" value="1"/>
</dbReference>
<dbReference type="NCBIfam" id="TIGR03404">
    <property type="entry name" value="bicupin_oxalic"/>
    <property type="match status" value="1"/>
</dbReference>
<evidence type="ECO:0000256" key="1">
    <source>
        <dbReference type="ARBA" id="ARBA00022723"/>
    </source>
</evidence>
<dbReference type="AlphaFoldDB" id="A0A060SRL8"/>
<feature type="binding site" evidence="3">
    <location>
        <position position="381"/>
    </location>
    <ligand>
        <name>Mn(2+)</name>
        <dbReference type="ChEBI" id="CHEBI:29035"/>
        <label>2</label>
    </ligand>
</feature>
<dbReference type="Pfam" id="PF00190">
    <property type="entry name" value="Cupin_1"/>
    <property type="match status" value="2"/>
</dbReference>
<dbReference type="InterPro" id="IPR017774">
    <property type="entry name" value="Bicupin_oxalate_deCO2ase/Oxase"/>
</dbReference>
<dbReference type="SUPFAM" id="SSF51182">
    <property type="entry name" value="RmlC-like cupins"/>
    <property type="match status" value="1"/>
</dbReference>
<feature type="domain" description="Cupin type-1" evidence="6">
    <location>
        <begin position="290"/>
        <end position="431"/>
    </location>
</feature>
<dbReference type="STRING" id="5643.A0A060SRL8"/>
<sequence>MTNFLAIVLCAVFYGSLVSPLPVSDVSSAGTPTSSTSDAASPSPTVPLASDDPNFPLWNDTTTIDPQPERGTLGASILGPQNVEIDRQNPDILAPPTTDQGTVGNAKWPFSLSKIQLNTGGWVRQQNVQQMPIATGVNMRLEAGAIRELHWHQTAEWAYVLSVRDLEGSTQITAVDQLGRNYVATVNTGDLWYFPPGIPHSLQATNDSADGTEFLLIFPDGSFNDDDTLLLTDWLAHTPKEVIAKNFQDDISDWNDIPGEQLYIFPGVPPPDNQQPPQSPAGEIPEPFSFPFSKVEPTQYTGGTVKIADSTTFNVSTEIAVAEITVEPGAMREMHWHPNQNEWGFFLEGNARVTLFAGTAIAQTFDYQPGDISYIPTGFGHYVENTGNTTLRFLEIFNSAIFQDVSLAQWLALTPPALVKQHLQLSDSTIAKFNRSKGVIVGGLGVNQPGV</sequence>
<dbReference type="PANTHER" id="PTHR35848:SF9">
    <property type="entry name" value="SLL1358 PROTEIN"/>
    <property type="match status" value="1"/>
</dbReference>
<dbReference type="Proteomes" id="UP000029665">
    <property type="component" value="Unassembled WGS sequence"/>
</dbReference>
<feature type="binding site" evidence="3">
    <location>
        <position position="152"/>
    </location>
    <ligand>
        <name>Mn(2+)</name>
        <dbReference type="ChEBI" id="CHEBI:29035"/>
        <label>1</label>
    </ligand>
</feature>
<keyword evidence="5" id="KW-0732">Signal</keyword>
<gene>
    <name evidence="7" type="ORF">BN946_scf184403.g5</name>
</gene>
<evidence type="ECO:0000313" key="8">
    <source>
        <dbReference type="Proteomes" id="UP000029665"/>
    </source>
</evidence>
<dbReference type="InterPro" id="IPR006045">
    <property type="entry name" value="Cupin_1"/>
</dbReference>
<reference evidence="7" key="1">
    <citation type="submission" date="2014-01" db="EMBL/GenBank/DDBJ databases">
        <title>The genome of the white-rot fungus Pycnoporus cinnabarinus: a basidiomycete model with a versatile arsenal for lignocellulosic biomass breakdown.</title>
        <authorList>
            <person name="Levasseur A."/>
            <person name="Lomascolo A."/>
            <person name="Ruiz-Duenas F.J."/>
            <person name="Uzan E."/>
            <person name="Piumi F."/>
            <person name="Kues U."/>
            <person name="Ram A.F.J."/>
            <person name="Murat C."/>
            <person name="Haon M."/>
            <person name="Benoit I."/>
            <person name="Arfi Y."/>
            <person name="Chevret D."/>
            <person name="Drula E."/>
            <person name="Kwon M.J."/>
            <person name="Gouret P."/>
            <person name="Lesage-Meessen L."/>
            <person name="Lombard V."/>
            <person name="Mariette J."/>
            <person name="Noirot C."/>
            <person name="Park J."/>
            <person name="Patyshakuliyeva A."/>
            <person name="Wieneger R.A.B."/>
            <person name="Wosten H.A.B."/>
            <person name="Martin F."/>
            <person name="Coutinho P.M."/>
            <person name="de Vries R."/>
            <person name="Martinez A.T."/>
            <person name="Klopp C."/>
            <person name="Pontarotti P."/>
            <person name="Henrissat B."/>
            <person name="Record E."/>
        </authorList>
    </citation>
    <scope>NUCLEOTIDE SEQUENCE [LARGE SCALE GENOMIC DNA]</scope>
    <source>
        <strain evidence="7">BRFM137</strain>
    </source>
</reference>
<dbReference type="SMART" id="SM00835">
    <property type="entry name" value="Cupin_1"/>
    <property type="match status" value="2"/>
</dbReference>
<feature type="binding site" evidence="3">
    <location>
        <position position="150"/>
    </location>
    <ligand>
        <name>Mn(2+)</name>
        <dbReference type="ChEBI" id="CHEBI:29035"/>
        <label>1</label>
    </ligand>
</feature>
<dbReference type="Gene3D" id="2.60.120.10">
    <property type="entry name" value="Jelly Rolls"/>
    <property type="match status" value="2"/>
</dbReference>
<dbReference type="CDD" id="cd20305">
    <property type="entry name" value="cupin_OxDC_C"/>
    <property type="match status" value="1"/>
</dbReference>
<feature type="binding site" evidence="3">
    <location>
        <position position="200"/>
    </location>
    <ligand>
        <name>Mn(2+)</name>
        <dbReference type="ChEBI" id="CHEBI:29035"/>
        <label>1</label>
    </ligand>
</feature>
<dbReference type="GO" id="GO:0033609">
    <property type="term" value="P:oxalate metabolic process"/>
    <property type="evidence" value="ECO:0007669"/>
    <property type="project" value="InterPro"/>
</dbReference>
<feature type="signal peptide" evidence="5">
    <location>
        <begin position="1"/>
        <end position="20"/>
    </location>
</feature>
<feature type="region of interest" description="Disordered" evidence="4">
    <location>
        <begin position="25"/>
        <end position="54"/>
    </location>
</feature>
<evidence type="ECO:0000256" key="5">
    <source>
        <dbReference type="SAM" id="SignalP"/>
    </source>
</evidence>
<dbReference type="OrthoDB" id="10263073at2759"/>
<evidence type="ECO:0000313" key="7">
    <source>
        <dbReference type="EMBL" id="CDO77030.1"/>
    </source>
</evidence>
<feature type="binding site" evidence="3">
    <location>
        <position position="337"/>
    </location>
    <ligand>
        <name>Mn(2+)</name>
        <dbReference type="ChEBI" id="CHEBI:29035"/>
        <label>2</label>
    </ligand>
</feature>
<evidence type="ECO:0000256" key="4">
    <source>
        <dbReference type="SAM" id="MobiDB-lite"/>
    </source>
</evidence>
<evidence type="ECO:0000256" key="2">
    <source>
        <dbReference type="PIRSR" id="PIRSR617774-1"/>
    </source>
</evidence>
<dbReference type="InterPro" id="IPR051610">
    <property type="entry name" value="GPI/OXD"/>
</dbReference>
<dbReference type="PANTHER" id="PTHR35848">
    <property type="entry name" value="OXALATE-BINDING PROTEIN"/>
    <property type="match status" value="1"/>
</dbReference>
<dbReference type="GO" id="GO:0046872">
    <property type="term" value="F:metal ion binding"/>
    <property type="evidence" value="ECO:0007669"/>
    <property type="project" value="UniProtKB-KW"/>
</dbReference>
<feature type="binding site" evidence="3">
    <location>
        <position position="342"/>
    </location>
    <ligand>
        <name>Mn(2+)</name>
        <dbReference type="ChEBI" id="CHEBI:29035"/>
        <label>2</label>
    </ligand>
</feature>
<organism evidence="7 8">
    <name type="scientific">Pycnoporus cinnabarinus</name>
    <name type="common">Cinnabar-red polypore</name>
    <name type="synonym">Trametes cinnabarina</name>
    <dbReference type="NCBI Taxonomy" id="5643"/>
    <lineage>
        <taxon>Eukaryota</taxon>
        <taxon>Fungi</taxon>
        <taxon>Dikarya</taxon>
        <taxon>Basidiomycota</taxon>
        <taxon>Agaricomycotina</taxon>
        <taxon>Agaricomycetes</taxon>
        <taxon>Polyporales</taxon>
        <taxon>Polyporaceae</taxon>
        <taxon>Trametes</taxon>
    </lineage>
</organism>
<keyword evidence="3" id="KW-0464">Manganese</keyword>
<feature type="binding site" evidence="3">
    <location>
        <position position="335"/>
    </location>
    <ligand>
        <name>Mn(2+)</name>
        <dbReference type="ChEBI" id="CHEBI:29035"/>
        <label>2</label>
    </ligand>
</feature>
<dbReference type="OMA" id="HQTAEWA"/>
<dbReference type="EMBL" id="CCBP010000437">
    <property type="protein sequence ID" value="CDO77030.1"/>
    <property type="molecule type" value="Genomic_DNA"/>
</dbReference>
<evidence type="ECO:0000259" key="6">
    <source>
        <dbReference type="SMART" id="SM00835"/>
    </source>
</evidence>
<feature type="domain" description="Cupin type-1" evidence="6">
    <location>
        <begin position="110"/>
        <end position="263"/>
    </location>
</feature>